<dbReference type="PATRIC" id="fig|908627.4.peg.4715"/>
<dbReference type="Proteomes" id="UP000035963">
    <property type="component" value="Unassembled WGS sequence"/>
</dbReference>
<protein>
    <recommendedName>
        <fullName evidence="3">GAF domain-containing protein</fullName>
    </recommendedName>
</protein>
<organism evidence="1 2">
    <name type="scientific">Caballeronia mineralivorans PML1(12)</name>
    <dbReference type="NCBI Taxonomy" id="908627"/>
    <lineage>
        <taxon>Bacteria</taxon>
        <taxon>Pseudomonadati</taxon>
        <taxon>Pseudomonadota</taxon>
        <taxon>Betaproteobacteria</taxon>
        <taxon>Burkholderiales</taxon>
        <taxon>Burkholderiaceae</taxon>
        <taxon>Caballeronia</taxon>
    </lineage>
</organism>
<name>A0A0J1CUD1_9BURK</name>
<gene>
    <name evidence="1" type="ORF">EOS_21060</name>
</gene>
<dbReference type="SUPFAM" id="SSF55781">
    <property type="entry name" value="GAF domain-like"/>
    <property type="match status" value="1"/>
</dbReference>
<accession>A0A0J1CUD1</accession>
<dbReference type="EMBL" id="AEJF01000131">
    <property type="protein sequence ID" value="KLU24205.1"/>
    <property type="molecule type" value="Genomic_DNA"/>
</dbReference>
<sequence length="179" mass="19733">MFSASPITAITSLAYSLHCGEAPDVFWKNLECALHDAFGHRLFTVLAYDSQNGLLGRVYSTRPDFNPVGGRKRVTKSMWTRHVLEDGKIFRGSTREDIKAVFSDYEVLWANGCESVLNIPVRKQGVTIGSLNLLDGPGQYNDALIELAYVFAQLSVIPLEASRAALPLLDNDSGNLEEV</sequence>
<evidence type="ECO:0000313" key="1">
    <source>
        <dbReference type="EMBL" id="KLU24205.1"/>
    </source>
</evidence>
<comment type="caution">
    <text evidence="1">The sequence shown here is derived from an EMBL/GenBank/DDBJ whole genome shotgun (WGS) entry which is preliminary data.</text>
</comment>
<dbReference type="AlphaFoldDB" id="A0A0J1CUD1"/>
<reference evidence="1 2" key="1">
    <citation type="journal article" date="2015" name="Genome Announc.">
        <title>Draft Genome Sequence of Burkholderia sp. Strain PML1(12), an Ectomycorrhizosphere-Inhabiting Bacterium with Effective Mineral-Weathering Ability.</title>
        <authorList>
            <person name="Uroz S."/>
            <person name="Oger P."/>
        </authorList>
    </citation>
    <scope>NUCLEOTIDE SEQUENCE [LARGE SCALE GENOMIC DNA]</scope>
    <source>
        <strain evidence="2">PML1(12)</strain>
    </source>
</reference>
<evidence type="ECO:0008006" key="3">
    <source>
        <dbReference type="Google" id="ProtNLM"/>
    </source>
</evidence>
<dbReference type="OrthoDB" id="9022072at2"/>
<evidence type="ECO:0000313" key="2">
    <source>
        <dbReference type="Proteomes" id="UP000035963"/>
    </source>
</evidence>
<dbReference type="RefSeq" id="WP_047848638.1">
    <property type="nucleotide sequence ID" value="NZ_AEJF01000131.1"/>
</dbReference>
<keyword evidence="2" id="KW-1185">Reference proteome</keyword>
<proteinExistence type="predicted"/>